<dbReference type="AlphaFoldDB" id="A0A6H9YYP1"/>
<protein>
    <submittedName>
        <fullName evidence="2">Helix-turn-helix domain-containing protein</fullName>
    </submittedName>
</protein>
<dbReference type="PANTHER" id="PTHR35010:SF2">
    <property type="entry name" value="BLL4672 PROTEIN"/>
    <property type="match status" value="1"/>
</dbReference>
<dbReference type="EMBL" id="WBMT01000010">
    <property type="protein sequence ID" value="KAB2346991.1"/>
    <property type="molecule type" value="Genomic_DNA"/>
</dbReference>
<dbReference type="Gene3D" id="1.10.260.40">
    <property type="entry name" value="lambda repressor-like DNA-binding domains"/>
    <property type="match status" value="1"/>
</dbReference>
<keyword evidence="3" id="KW-1185">Reference proteome</keyword>
<dbReference type="OrthoDB" id="4336585at2"/>
<dbReference type="InterPro" id="IPR010982">
    <property type="entry name" value="Lambda_DNA-bd_dom_sf"/>
</dbReference>
<dbReference type="SUPFAM" id="SSF47413">
    <property type="entry name" value="lambda repressor-like DNA-binding domains"/>
    <property type="match status" value="1"/>
</dbReference>
<dbReference type="SMART" id="SM00530">
    <property type="entry name" value="HTH_XRE"/>
    <property type="match status" value="1"/>
</dbReference>
<evidence type="ECO:0000313" key="2">
    <source>
        <dbReference type="EMBL" id="KAB2346991.1"/>
    </source>
</evidence>
<name>A0A6H9YYP1_9ACTN</name>
<dbReference type="Gene3D" id="3.30.450.180">
    <property type="match status" value="1"/>
</dbReference>
<dbReference type="GO" id="GO:0003677">
    <property type="term" value="F:DNA binding"/>
    <property type="evidence" value="ECO:0007669"/>
    <property type="project" value="InterPro"/>
</dbReference>
<dbReference type="PANTHER" id="PTHR35010">
    <property type="entry name" value="BLL4672 PROTEIN-RELATED"/>
    <property type="match status" value="1"/>
</dbReference>
<comment type="caution">
    <text evidence="2">The sequence shown here is derived from an EMBL/GenBank/DDBJ whole genome shotgun (WGS) entry which is preliminary data.</text>
</comment>
<evidence type="ECO:0000313" key="3">
    <source>
        <dbReference type="Proteomes" id="UP000468735"/>
    </source>
</evidence>
<gene>
    <name evidence="2" type="ORF">F8566_22700</name>
</gene>
<dbReference type="RefSeq" id="WP_151562987.1">
    <property type="nucleotide sequence ID" value="NZ_WBMT01000010.1"/>
</dbReference>
<reference evidence="2 3" key="1">
    <citation type="submission" date="2019-09" db="EMBL/GenBank/DDBJ databases">
        <title>Actinomadura physcomitrii sp. nov., a novel actinomycete isolated from moss [Physcomitrium sphaericum (Ludw) Fuernr].</title>
        <authorList>
            <person name="Zhuang X."/>
            <person name="Liu C."/>
        </authorList>
    </citation>
    <scope>NUCLEOTIDE SEQUENCE [LARGE SCALE GENOMIC DNA]</scope>
    <source>
        <strain evidence="2 3">HMC1</strain>
    </source>
</reference>
<evidence type="ECO:0000259" key="1">
    <source>
        <dbReference type="SMART" id="SM00530"/>
    </source>
</evidence>
<dbReference type="Pfam" id="PF13560">
    <property type="entry name" value="HTH_31"/>
    <property type="match status" value="1"/>
</dbReference>
<proteinExistence type="predicted"/>
<dbReference type="Pfam" id="PF17765">
    <property type="entry name" value="MLTR_LBD"/>
    <property type="match status" value="1"/>
</dbReference>
<dbReference type="InterPro" id="IPR001387">
    <property type="entry name" value="Cro/C1-type_HTH"/>
</dbReference>
<organism evidence="2 3">
    <name type="scientific">Actinomadura rudentiformis</name>
    <dbReference type="NCBI Taxonomy" id="359158"/>
    <lineage>
        <taxon>Bacteria</taxon>
        <taxon>Bacillati</taxon>
        <taxon>Actinomycetota</taxon>
        <taxon>Actinomycetes</taxon>
        <taxon>Streptosporangiales</taxon>
        <taxon>Thermomonosporaceae</taxon>
        <taxon>Actinomadura</taxon>
    </lineage>
</organism>
<accession>A0A6H9YYP1</accession>
<sequence>MDKDEFAAFLRTRRERLRPADVGLPAGRRRRTPGLRREEVAVLAAISVDYYTRLEQSRGPHPSRQVLAGLAQALCLSGDERTHLYRLAGELPDGPAGPRGDVSPGMLQMLHRLDAIPALIIDAKFEVLAWNDLGAALITDFSTLAPKERNLARHIFLDSTAKPGFGVPRTERYARDIVSDLRAASARYPGSLEISELVAELLDGSTEFAELWADHEVGAQRTMCTTIDHPQVGPLVLCCEMLSIPDRDQRLVLYTAEPGSSSYEALRLLKVIGTQDLTTNRR</sequence>
<dbReference type="Proteomes" id="UP000468735">
    <property type="component" value="Unassembled WGS sequence"/>
</dbReference>
<dbReference type="InterPro" id="IPR041413">
    <property type="entry name" value="MLTR_LBD"/>
</dbReference>
<feature type="domain" description="HTH cro/C1-type" evidence="1">
    <location>
        <begin position="9"/>
        <end position="81"/>
    </location>
</feature>